<dbReference type="PANTHER" id="PTHR35889">
    <property type="entry name" value="CYCLOINULO-OLIGOSACCHARIDE FRUCTANOTRANSFERASE-RELATED"/>
    <property type="match status" value="1"/>
</dbReference>
<evidence type="ECO:0000313" key="7">
    <source>
        <dbReference type="Proteomes" id="UP000316304"/>
    </source>
</evidence>
<dbReference type="Gene3D" id="2.60.120.200">
    <property type="match status" value="1"/>
</dbReference>
<keyword evidence="2 4" id="KW-0479">Metal-binding</keyword>
<dbReference type="GO" id="GO:0020037">
    <property type="term" value="F:heme binding"/>
    <property type="evidence" value="ECO:0007669"/>
    <property type="project" value="InterPro"/>
</dbReference>
<evidence type="ECO:0000256" key="1">
    <source>
        <dbReference type="ARBA" id="ARBA00022617"/>
    </source>
</evidence>
<dbReference type="AlphaFoldDB" id="A0A5C6CKW7"/>
<dbReference type="GO" id="GO:0009055">
    <property type="term" value="F:electron transfer activity"/>
    <property type="evidence" value="ECO:0007669"/>
    <property type="project" value="InterPro"/>
</dbReference>
<gene>
    <name evidence="6" type="ORF">Pla52o_15380</name>
</gene>
<dbReference type="SUPFAM" id="SSF46626">
    <property type="entry name" value="Cytochrome c"/>
    <property type="match status" value="1"/>
</dbReference>
<dbReference type="RefSeq" id="WP_146593900.1">
    <property type="nucleotide sequence ID" value="NZ_SJPT01000002.1"/>
</dbReference>
<evidence type="ECO:0000256" key="3">
    <source>
        <dbReference type="ARBA" id="ARBA00023004"/>
    </source>
</evidence>
<dbReference type="PROSITE" id="PS51007">
    <property type="entry name" value="CYTC"/>
    <property type="match status" value="1"/>
</dbReference>
<dbReference type="InterPro" id="IPR011429">
    <property type="entry name" value="Cyt_c_Planctomycete-type"/>
</dbReference>
<keyword evidence="7" id="KW-1185">Reference proteome</keyword>
<evidence type="ECO:0000256" key="2">
    <source>
        <dbReference type="ARBA" id="ARBA00022723"/>
    </source>
</evidence>
<reference evidence="6 7" key="1">
    <citation type="submission" date="2019-02" db="EMBL/GenBank/DDBJ databases">
        <title>Deep-cultivation of Planctomycetes and their phenomic and genomic characterization uncovers novel biology.</title>
        <authorList>
            <person name="Wiegand S."/>
            <person name="Jogler M."/>
            <person name="Boedeker C."/>
            <person name="Pinto D."/>
            <person name="Vollmers J."/>
            <person name="Rivas-Marin E."/>
            <person name="Kohn T."/>
            <person name="Peeters S.H."/>
            <person name="Heuer A."/>
            <person name="Rast P."/>
            <person name="Oberbeckmann S."/>
            <person name="Bunk B."/>
            <person name="Jeske O."/>
            <person name="Meyerdierks A."/>
            <person name="Storesund J.E."/>
            <person name="Kallscheuer N."/>
            <person name="Luecker S."/>
            <person name="Lage O.M."/>
            <person name="Pohl T."/>
            <person name="Merkel B.J."/>
            <person name="Hornburger P."/>
            <person name="Mueller R.-W."/>
            <person name="Bruemmer F."/>
            <person name="Labrenz M."/>
            <person name="Spormann A.M."/>
            <person name="Op Den Camp H."/>
            <person name="Overmann J."/>
            <person name="Amann R."/>
            <person name="Jetten M.S.M."/>
            <person name="Mascher T."/>
            <person name="Medema M.H."/>
            <person name="Devos D.P."/>
            <person name="Kaster A.-K."/>
            <person name="Ovreas L."/>
            <person name="Rohde M."/>
            <person name="Galperin M.Y."/>
            <person name="Jogler C."/>
        </authorList>
    </citation>
    <scope>NUCLEOTIDE SEQUENCE [LARGE SCALE GENOMIC DNA]</scope>
    <source>
        <strain evidence="6 7">Pla52o</strain>
    </source>
</reference>
<keyword evidence="1 4" id="KW-0349">Heme</keyword>
<dbReference type="InterPro" id="IPR013320">
    <property type="entry name" value="ConA-like_dom_sf"/>
</dbReference>
<comment type="caution">
    <text evidence="6">The sequence shown here is derived from an EMBL/GenBank/DDBJ whole genome shotgun (WGS) entry which is preliminary data.</text>
</comment>
<evidence type="ECO:0000256" key="4">
    <source>
        <dbReference type="PROSITE-ProRule" id="PRU00433"/>
    </source>
</evidence>
<accession>A0A5C6CKW7</accession>
<dbReference type="InterPro" id="IPR009056">
    <property type="entry name" value="Cyt_c-like_dom"/>
</dbReference>
<keyword evidence="3 4" id="KW-0408">Iron</keyword>
<name>A0A5C6CKW7_9BACT</name>
<dbReference type="OrthoDB" id="289126at2"/>
<evidence type="ECO:0000259" key="5">
    <source>
        <dbReference type="PROSITE" id="PS51007"/>
    </source>
</evidence>
<dbReference type="InterPro" id="IPR036909">
    <property type="entry name" value="Cyt_c-like_dom_sf"/>
</dbReference>
<dbReference type="Pfam" id="PF07587">
    <property type="entry name" value="PSD1"/>
    <property type="match status" value="1"/>
</dbReference>
<dbReference type="InterPro" id="IPR011444">
    <property type="entry name" value="DUF1549"/>
</dbReference>
<dbReference type="EMBL" id="SJPT01000002">
    <property type="protein sequence ID" value="TWU25240.1"/>
    <property type="molecule type" value="Genomic_DNA"/>
</dbReference>
<sequence length="1280" mass="142588">MTNSSPDPKAGRRFEALLSASIDEGLSQTDVEEFNLSPRDNLKHRESVFNPLRVGPKVVSALALFILATAVQSFAVEPVVEWRFDGEPQTGTWLGKPGKPVEGPRKPKYPGFASSNTAMSFTGHEGALLIKDHERGGDTNVRFGHGDTFAFETWVKFRTLRARQTAYVLGKGRHPKHGDDFADNNQNYSIRFQGTSDGAKFGLLFTSEHPETKKRAWHRWWSQTTVPTTGWHHVALEFTFGNSDSLRAWVDGKSVTGKWDESGATDLPPVQDADDLVIGTGFTRGEGSSFQGSLDNLAIYSESFDPTEIAGRYRFVPPPPPVTREMVPRGKVLVQISEDGVPQANHWPPEPQVTETYYEEVFGLFELPHKYVATGVRGDRANPLHLRASAVVKLPAGKHRLLVRGRGRCRLYIDAKKLLETPPRPHDPGGYELLSKQDDYLDLGPDFRFAPPGNRDAWCEFESPGGDHLVILETMVGGITGGSTFRPELGETVVAVSLEGSEAWSLMSAGTREVRYTDEGWQAYESERRESLAKTNAAARAERRAAHQDYWGKRRTAAADWLVDTDSVPVPEPTHGYPAQNAIDHFINARIVEVKQDAVQSGMDDVDYFKQIRPLLESRCYDCHQGGKAQGNLRLDDHMSVLAGGESEGPAVVPGSIDESALIERITSADEGTVMPPGGDPLTDEEIALLKRWIKGGAVWPQFDVDHFQPNPLAEDLRFLRRVTLDTVGVPPTESEIAAFGNDKAETRRAQVIDRLLDDPRWADHWMGYWLDVLAENPNMINPTLNNTGPFRWWLYESLLDNKPADLFATELIRMEGSERYGGPAGFGTATQNDLPMAAKGIIVSSAFLGVEMKCARCHDSPTHVSLQQDLLQLAALLKQQPIKLPASSSVPMGPLSQAGRKPLIQVTLEPGTEVEPAWPFERYCDESVADTLAEHPQNSRDRLAALITAPQNERFAQVMVNRVWQRLMGRGLVVSVSDWEKERPSHPELLRWLGHQLVASGYDLKAVSRTILNSHAYQRATDPTLTETSPLFVSPAPRRLTAEQIVDSVFHATGTPFDLEEVSLDIDSVRAVSSTITLGKARRCWMLASSSNERDRPSLSLPRMTAVTSVLKTFGWRGARQDPQSLRDNESNILQPAIFANGVMSVWLTRLSDRHGITQLALEEQSVDELVDRVFLRLLTRKPSAAEKERYVRFLSEGYDTRVIPEPKRIRPTSGKREPVRYVSWSNHVDGPANTLAVQKEADARRGDLPTNALKNDWRLRMEDVLWAVLNAPEWIFTP</sequence>
<dbReference type="Pfam" id="PF07635">
    <property type="entry name" value="PSCyt1"/>
    <property type="match status" value="1"/>
</dbReference>
<evidence type="ECO:0000313" key="6">
    <source>
        <dbReference type="EMBL" id="TWU25240.1"/>
    </source>
</evidence>
<dbReference type="Pfam" id="PF07583">
    <property type="entry name" value="PSCyt2"/>
    <property type="match status" value="1"/>
</dbReference>
<organism evidence="6 7">
    <name type="scientific">Novipirellula galeiformis</name>
    <dbReference type="NCBI Taxonomy" id="2528004"/>
    <lineage>
        <taxon>Bacteria</taxon>
        <taxon>Pseudomonadati</taxon>
        <taxon>Planctomycetota</taxon>
        <taxon>Planctomycetia</taxon>
        <taxon>Pirellulales</taxon>
        <taxon>Pirellulaceae</taxon>
        <taxon>Novipirellula</taxon>
    </lineage>
</organism>
<dbReference type="InterPro" id="IPR022655">
    <property type="entry name" value="DUF1553"/>
</dbReference>
<dbReference type="SUPFAM" id="SSF49899">
    <property type="entry name" value="Concanavalin A-like lectins/glucanases"/>
    <property type="match status" value="1"/>
</dbReference>
<proteinExistence type="predicted"/>
<dbReference type="GO" id="GO:0046872">
    <property type="term" value="F:metal ion binding"/>
    <property type="evidence" value="ECO:0007669"/>
    <property type="project" value="UniProtKB-KW"/>
</dbReference>
<dbReference type="Pfam" id="PF13385">
    <property type="entry name" value="Laminin_G_3"/>
    <property type="match status" value="1"/>
</dbReference>
<dbReference type="Proteomes" id="UP000316304">
    <property type="component" value="Unassembled WGS sequence"/>
</dbReference>
<protein>
    <submittedName>
        <fullName evidence="6">Planctomycete cytochrome C</fullName>
    </submittedName>
</protein>
<feature type="domain" description="Cytochrome c" evidence="5">
    <location>
        <begin position="597"/>
        <end position="698"/>
    </location>
</feature>
<dbReference type="PANTHER" id="PTHR35889:SF3">
    <property type="entry name" value="F-BOX DOMAIN-CONTAINING PROTEIN"/>
    <property type="match status" value="1"/>
</dbReference>